<evidence type="ECO:0000256" key="3">
    <source>
        <dbReference type="ARBA" id="ARBA00047960"/>
    </source>
</evidence>
<dbReference type="PANTHER" id="PTHR11260">
    <property type="entry name" value="GLUTATHIONE S-TRANSFERASE, GST, SUPERFAMILY, GST DOMAIN CONTAINING"/>
    <property type="match status" value="1"/>
</dbReference>
<feature type="domain" description="GST N-terminal" evidence="5">
    <location>
        <begin position="1"/>
        <end position="80"/>
    </location>
</feature>
<evidence type="ECO:0000256" key="4">
    <source>
        <dbReference type="RuleBase" id="RU369102"/>
    </source>
</evidence>
<sequence>MATETVKVLGGWPSPRIALNIKSVEYEYQEEDLLGGNKSDLLLKSNPVYKKVPVLIHADRPVCESLVIVQYVDEVWASGPAILLLIPTSGPQPVFGLFILMKRYDFLSLIFLRINSNSVS</sequence>
<reference evidence="6" key="1">
    <citation type="submission" date="2020-06" db="EMBL/GenBank/DDBJ databases">
        <authorList>
            <person name="Li T."/>
            <person name="Hu X."/>
            <person name="Zhang T."/>
            <person name="Song X."/>
            <person name="Zhang H."/>
            <person name="Dai N."/>
            <person name="Sheng W."/>
            <person name="Hou X."/>
            <person name="Wei L."/>
        </authorList>
    </citation>
    <scope>NUCLEOTIDE SEQUENCE</scope>
    <source>
        <strain evidence="6">KEN8</strain>
        <tissue evidence="6">Leaf</tissue>
    </source>
</reference>
<dbReference type="EMBL" id="JACGWM010000008">
    <property type="protein sequence ID" value="KAL0357988.1"/>
    <property type="molecule type" value="Genomic_DNA"/>
</dbReference>
<dbReference type="PANTHER" id="PTHR11260:SF615">
    <property type="entry name" value="GLUTATHIONE S-TRANSFERASE U17"/>
    <property type="match status" value="1"/>
</dbReference>
<dbReference type="InterPro" id="IPR045073">
    <property type="entry name" value="Omega/Tau-like"/>
</dbReference>
<dbReference type="FunFam" id="3.40.30.10:FF:000044">
    <property type="entry name" value="Glutathione S-transferase GSTU6"/>
    <property type="match status" value="1"/>
</dbReference>
<comment type="caution">
    <text evidence="6">The sequence shown here is derived from an EMBL/GenBank/DDBJ whole genome shotgun (WGS) entry which is preliminary data.</text>
</comment>
<accession>A0AAW2PPX4</accession>
<comment type="function">
    <text evidence="4">Is involved in the conjugation of reduced glutathione to a wide number of exogenous and endogenous hydrophobic electrophiles.</text>
</comment>
<dbReference type="Pfam" id="PF02798">
    <property type="entry name" value="GST_N"/>
    <property type="match status" value="1"/>
</dbReference>
<organism evidence="6">
    <name type="scientific">Sesamum calycinum</name>
    <dbReference type="NCBI Taxonomy" id="2727403"/>
    <lineage>
        <taxon>Eukaryota</taxon>
        <taxon>Viridiplantae</taxon>
        <taxon>Streptophyta</taxon>
        <taxon>Embryophyta</taxon>
        <taxon>Tracheophyta</taxon>
        <taxon>Spermatophyta</taxon>
        <taxon>Magnoliopsida</taxon>
        <taxon>eudicotyledons</taxon>
        <taxon>Gunneridae</taxon>
        <taxon>Pentapetalae</taxon>
        <taxon>asterids</taxon>
        <taxon>lamiids</taxon>
        <taxon>Lamiales</taxon>
        <taxon>Pedaliaceae</taxon>
        <taxon>Sesamum</taxon>
    </lineage>
</organism>
<dbReference type="CDD" id="cd03058">
    <property type="entry name" value="GST_N_Tau"/>
    <property type="match status" value="1"/>
</dbReference>
<gene>
    <name evidence="6" type="ORF">Scaly_1484500</name>
</gene>
<proteinExistence type="inferred from homology"/>
<dbReference type="InterPro" id="IPR036249">
    <property type="entry name" value="Thioredoxin-like_sf"/>
</dbReference>
<name>A0AAW2PPX4_9LAMI</name>
<dbReference type="GO" id="GO:0005829">
    <property type="term" value="C:cytosol"/>
    <property type="evidence" value="ECO:0007669"/>
    <property type="project" value="UniProtKB-SubCell"/>
</dbReference>
<reference evidence="6" key="2">
    <citation type="journal article" date="2024" name="Plant">
        <title>Genomic evolution and insights into agronomic trait innovations of Sesamum species.</title>
        <authorList>
            <person name="Miao H."/>
            <person name="Wang L."/>
            <person name="Qu L."/>
            <person name="Liu H."/>
            <person name="Sun Y."/>
            <person name="Le M."/>
            <person name="Wang Q."/>
            <person name="Wei S."/>
            <person name="Zheng Y."/>
            <person name="Lin W."/>
            <person name="Duan Y."/>
            <person name="Cao H."/>
            <person name="Xiong S."/>
            <person name="Wang X."/>
            <person name="Wei L."/>
            <person name="Li C."/>
            <person name="Ma Q."/>
            <person name="Ju M."/>
            <person name="Zhao R."/>
            <person name="Li G."/>
            <person name="Mu C."/>
            <person name="Tian Q."/>
            <person name="Mei H."/>
            <person name="Zhang T."/>
            <person name="Gao T."/>
            <person name="Zhang H."/>
        </authorList>
    </citation>
    <scope>NUCLEOTIDE SEQUENCE</scope>
    <source>
        <strain evidence="6">KEN8</strain>
    </source>
</reference>
<dbReference type="GO" id="GO:0006749">
    <property type="term" value="P:glutathione metabolic process"/>
    <property type="evidence" value="ECO:0007669"/>
    <property type="project" value="TreeGrafter"/>
</dbReference>
<dbReference type="AlphaFoldDB" id="A0AAW2PPX4"/>
<dbReference type="SUPFAM" id="SSF52833">
    <property type="entry name" value="Thioredoxin-like"/>
    <property type="match status" value="1"/>
</dbReference>
<evidence type="ECO:0000313" key="6">
    <source>
        <dbReference type="EMBL" id="KAL0357988.1"/>
    </source>
</evidence>
<comment type="catalytic activity">
    <reaction evidence="3 4">
        <text>RX + glutathione = an S-substituted glutathione + a halide anion + H(+)</text>
        <dbReference type="Rhea" id="RHEA:16437"/>
        <dbReference type="ChEBI" id="CHEBI:15378"/>
        <dbReference type="ChEBI" id="CHEBI:16042"/>
        <dbReference type="ChEBI" id="CHEBI:17792"/>
        <dbReference type="ChEBI" id="CHEBI:57925"/>
        <dbReference type="ChEBI" id="CHEBI:90779"/>
        <dbReference type="EC" id="2.5.1.18"/>
    </reaction>
</comment>
<protein>
    <recommendedName>
        <fullName evidence="4">Glutathione S-transferase</fullName>
        <ecNumber evidence="4">2.5.1.18</ecNumber>
    </recommendedName>
</protein>
<keyword evidence="4" id="KW-0963">Cytoplasm</keyword>
<evidence type="ECO:0000259" key="5">
    <source>
        <dbReference type="PROSITE" id="PS50404"/>
    </source>
</evidence>
<evidence type="ECO:0000256" key="1">
    <source>
        <dbReference type="ARBA" id="ARBA00022679"/>
    </source>
</evidence>
<dbReference type="EC" id="2.5.1.18" evidence="4"/>
<comment type="similarity">
    <text evidence="2">Belongs to the GST superfamily. Tau family.</text>
</comment>
<dbReference type="GO" id="GO:0004364">
    <property type="term" value="F:glutathione transferase activity"/>
    <property type="evidence" value="ECO:0007669"/>
    <property type="project" value="UniProtKB-UniRule"/>
</dbReference>
<dbReference type="Gene3D" id="3.40.30.10">
    <property type="entry name" value="Glutaredoxin"/>
    <property type="match status" value="1"/>
</dbReference>
<evidence type="ECO:0000256" key="2">
    <source>
        <dbReference type="ARBA" id="ARBA00025743"/>
    </source>
</evidence>
<comment type="subcellular location">
    <subcellularLocation>
        <location evidence="4">Cytoplasm</location>
        <location evidence="4">Cytosol</location>
    </subcellularLocation>
</comment>
<keyword evidence="1 4" id="KW-0808">Transferase</keyword>
<dbReference type="InterPro" id="IPR004045">
    <property type="entry name" value="Glutathione_S-Trfase_N"/>
</dbReference>
<dbReference type="PROSITE" id="PS50404">
    <property type="entry name" value="GST_NTER"/>
    <property type="match status" value="1"/>
</dbReference>